<accession>A0AAD7W802</accession>
<evidence type="ECO:0000313" key="2">
    <source>
        <dbReference type="Proteomes" id="UP001221898"/>
    </source>
</evidence>
<sequence length="149" mass="16870">MNRLILTAVERLRAVIWVTAELNGNMERQTLNPQADDWRDLWKRERESEESLGGLQLPSPYYGRYDRYGTVSSSSCSALQNCTWSSLCSALGTCRQLRHSGPHTCARDMEAWSSIAEPERNAQKRSGEPLRYACMVGLKALKHAHRSAN</sequence>
<organism evidence="1 2">
    <name type="scientific">Aldrovandia affinis</name>
    <dbReference type="NCBI Taxonomy" id="143900"/>
    <lineage>
        <taxon>Eukaryota</taxon>
        <taxon>Metazoa</taxon>
        <taxon>Chordata</taxon>
        <taxon>Craniata</taxon>
        <taxon>Vertebrata</taxon>
        <taxon>Euteleostomi</taxon>
        <taxon>Actinopterygii</taxon>
        <taxon>Neopterygii</taxon>
        <taxon>Teleostei</taxon>
        <taxon>Notacanthiformes</taxon>
        <taxon>Halosauridae</taxon>
        <taxon>Aldrovandia</taxon>
    </lineage>
</organism>
<comment type="caution">
    <text evidence="1">The sequence shown here is derived from an EMBL/GenBank/DDBJ whole genome shotgun (WGS) entry which is preliminary data.</text>
</comment>
<dbReference type="EMBL" id="JAINUG010000214">
    <property type="protein sequence ID" value="KAJ8387237.1"/>
    <property type="molecule type" value="Genomic_DNA"/>
</dbReference>
<gene>
    <name evidence="1" type="ORF">AAFF_G00158600</name>
</gene>
<evidence type="ECO:0000313" key="1">
    <source>
        <dbReference type="EMBL" id="KAJ8387237.1"/>
    </source>
</evidence>
<dbReference type="AlphaFoldDB" id="A0AAD7W802"/>
<name>A0AAD7W802_9TELE</name>
<reference evidence="1" key="1">
    <citation type="journal article" date="2023" name="Science">
        <title>Genome structures resolve the early diversification of teleost fishes.</title>
        <authorList>
            <person name="Parey E."/>
            <person name="Louis A."/>
            <person name="Montfort J."/>
            <person name="Bouchez O."/>
            <person name="Roques C."/>
            <person name="Iampietro C."/>
            <person name="Lluch J."/>
            <person name="Castinel A."/>
            <person name="Donnadieu C."/>
            <person name="Desvignes T."/>
            <person name="Floi Bucao C."/>
            <person name="Jouanno E."/>
            <person name="Wen M."/>
            <person name="Mejri S."/>
            <person name="Dirks R."/>
            <person name="Jansen H."/>
            <person name="Henkel C."/>
            <person name="Chen W.J."/>
            <person name="Zahm M."/>
            <person name="Cabau C."/>
            <person name="Klopp C."/>
            <person name="Thompson A.W."/>
            <person name="Robinson-Rechavi M."/>
            <person name="Braasch I."/>
            <person name="Lecointre G."/>
            <person name="Bobe J."/>
            <person name="Postlethwait J.H."/>
            <person name="Berthelot C."/>
            <person name="Roest Crollius H."/>
            <person name="Guiguen Y."/>
        </authorList>
    </citation>
    <scope>NUCLEOTIDE SEQUENCE</scope>
    <source>
        <strain evidence="1">NC1722</strain>
    </source>
</reference>
<dbReference type="Proteomes" id="UP001221898">
    <property type="component" value="Unassembled WGS sequence"/>
</dbReference>
<keyword evidence="2" id="KW-1185">Reference proteome</keyword>
<proteinExistence type="predicted"/>
<protein>
    <submittedName>
        <fullName evidence="1">Uncharacterized protein</fullName>
    </submittedName>
</protein>